<proteinExistence type="predicted"/>
<dbReference type="Proteomes" id="UP000260823">
    <property type="component" value="Unassembled WGS sequence"/>
</dbReference>
<keyword evidence="3" id="KW-1185">Reference proteome</keyword>
<name>A0A3E2NVT4_9SPHI</name>
<dbReference type="EMBL" id="QWDE01000001">
    <property type="protein sequence ID" value="RFZ85067.1"/>
    <property type="molecule type" value="Genomic_DNA"/>
</dbReference>
<gene>
    <name evidence="2" type="ORF">DYU05_05550</name>
</gene>
<evidence type="ECO:0000313" key="2">
    <source>
        <dbReference type="EMBL" id="RFZ85067.1"/>
    </source>
</evidence>
<evidence type="ECO:0000313" key="3">
    <source>
        <dbReference type="Proteomes" id="UP000260823"/>
    </source>
</evidence>
<dbReference type="OrthoDB" id="799697at2"/>
<accession>A0A3E2NVT4</accession>
<reference evidence="2 3" key="1">
    <citation type="submission" date="2018-08" db="EMBL/GenBank/DDBJ databases">
        <title>Mucilaginibacter terrae sp. nov., isolated from manganese diggings.</title>
        <authorList>
            <person name="Huang Y."/>
            <person name="Zhou Z."/>
        </authorList>
    </citation>
    <scope>NUCLEOTIDE SEQUENCE [LARGE SCALE GENOMIC DNA]</scope>
    <source>
        <strain evidence="2 3">ZH6</strain>
    </source>
</reference>
<feature type="transmembrane region" description="Helical" evidence="1">
    <location>
        <begin position="202"/>
        <end position="223"/>
    </location>
</feature>
<organism evidence="2 3">
    <name type="scientific">Mucilaginibacter terrenus</name>
    <dbReference type="NCBI Taxonomy" id="2482727"/>
    <lineage>
        <taxon>Bacteria</taxon>
        <taxon>Pseudomonadati</taxon>
        <taxon>Bacteroidota</taxon>
        <taxon>Sphingobacteriia</taxon>
        <taxon>Sphingobacteriales</taxon>
        <taxon>Sphingobacteriaceae</taxon>
        <taxon>Mucilaginibacter</taxon>
    </lineage>
</organism>
<evidence type="ECO:0000256" key="1">
    <source>
        <dbReference type="SAM" id="Phobius"/>
    </source>
</evidence>
<dbReference type="RefSeq" id="WP_117381968.1">
    <property type="nucleotide sequence ID" value="NZ_QWDE01000001.1"/>
</dbReference>
<sequence>MTSSPQVQDLKPLLSVFREGLIRGVISKEEIVAWADQRIEEADEPDYFLIEISLSRDINGLVEVFNKHVEPTDDPIYIRTLLGHIYHKQPIYDINEVENIAALVGSLYSPLKLTAFENSTIYNFDEYVIFYLPDSTQLQVELINFLSMYKAFTLDNYDQWADINEQVLELLKVEEASAEELDELIFRAKLKKDKRRKWRRKLVAGALLLVPFGFGIIVIKVVFQPSDNRLLLVGSGSCFLAMLGRQLLQKSEK</sequence>
<comment type="caution">
    <text evidence="2">The sequence shown here is derived from an EMBL/GenBank/DDBJ whole genome shotgun (WGS) entry which is preliminary data.</text>
</comment>
<keyword evidence="1" id="KW-1133">Transmembrane helix</keyword>
<dbReference type="AlphaFoldDB" id="A0A3E2NVT4"/>
<keyword evidence="1" id="KW-0812">Transmembrane</keyword>
<keyword evidence="1" id="KW-0472">Membrane</keyword>
<protein>
    <submittedName>
        <fullName evidence="2">Uncharacterized protein</fullName>
    </submittedName>
</protein>